<reference evidence="1" key="2">
    <citation type="submission" date="2021-04" db="EMBL/GenBank/DDBJ databases">
        <title>Genome-wide patterns of bracovirus chromosomal integration into multiple host tissues during parasitism.</title>
        <authorList>
            <person name="Chebbi M.A.C."/>
        </authorList>
    </citation>
    <scope>NUCLEOTIDE SEQUENCE</scope>
    <source>
        <tissue evidence="1">Whole body</tissue>
    </source>
</reference>
<dbReference type="OrthoDB" id="10289691at2759"/>
<sequence length="224" mass="26442">MICVNKFIKDECLRDDGRPFTVLTDYFNNRIHCNKKNNNDSTSDDLNNYNACTARPPIWIFLTYNKNDYTVLRYACKLNTKYYSDDPDTLDPNRSRRYIHFNPPYPIDGNIIYSVAPTDLWVQLIDTNFYYPLNNLSVYAPRIRGVNYQILTPTYGYSSNCTNIVYDVNSDYSDVDHFKVLLSNLIWCNVKINYTIWEKCSTFIANYQKYRPLNVINKCYSCKL</sequence>
<protein>
    <submittedName>
        <fullName evidence="1">Uncharacterized protein</fullName>
    </submittedName>
</protein>
<evidence type="ECO:0000313" key="1">
    <source>
        <dbReference type="EMBL" id="KAG8036185.1"/>
    </source>
</evidence>
<name>A0A8J5QMV4_9HYME</name>
<reference evidence="1" key="1">
    <citation type="submission" date="2020-03" db="EMBL/GenBank/DDBJ databases">
        <authorList>
            <person name="Chebbi M.A."/>
            <person name="Drezen J.M."/>
        </authorList>
    </citation>
    <scope>NUCLEOTIDE SEQUENCE</scope>
    <source>
        <tissue evidence="1">Whole body</tissue>
    </source>
</reference>
<organism evidence="1 2">
    <name type="scientific">Cotesia typhae</name>
    <dbReference type="NCBI Taxonomy" id="2053667"/>
    <lineage>
        <taxon>Eukaryota</taxon>
        <taxon>Metazoa</taxon>
        <taxon>Ecdysozoa</taxon>
        <taxon>Arthropoda</taxon>
        <taxon>Hexapoda</taxon>
        <taxon>Insecta</taxon>
        <taxon>Pterygota</taxon>
        <taxon>Neoptera</taxon>
        <taxon>Endopterygota</taxon>
        <taxon>Hymenoptera</taxon>
        <taxon>Apocrita</taxon>
        <taxon>Ichneumonoidea</taxon>
        <taxon>Braconidae</taxon>
        <taxon>Microgastrinae</taxon>
        <taxon>Cotesia</taxon>
    </lineage>
</organism>
<dbReference type="Proteomes" id="UP000729913">
    <property type="component" value="Unassembled WGS sequence"/>
</dbReference>
<evidence type="ECO:0000313" key="2">
    <source>
        <dbReference type="Proteomes" id="UP000729913"/>
    </source>
</evidence>
<gene>
    <name evidence="1" type="ORF">G9C98_004765</name>
</gene>
<accession>A0A8J5QMV4</accession>
<proteinExistence type="predicted"/>
<keyword evidence="2" id="KW-1185">Reference proteome</keyword>
<comment type="caution">
    <text evidence="1">The sequence shown here is derived from an EMBL/GenBank/DDBJ whole genome shotgun (WGS) entry which is preliminary data.</text>
</comment>
<dbReference type="AlphaFoldDB" id="A0A8J5QMV4"/>
<dbReference type="EMBL" id="JAAOIC020000049">
    <property type="protein sequence ID" value="KAG8036185.1"/>
    <property type="molecule type" value="Genomic_DNA"/>
</dbReference>